<dbReference type="Proteomes" id="UP001524944">
    <property type="component" value="Unassembled WGS sequence"/>
</dbReference>
<feature type="compositionally biased region" description="Basic and acidic residues" evidence="1">
    <location>
        <begin position="320"/>
        <end position="330"/>
    </location>
</feature>
<name>A0ABT1Y4R6_9FIRM</name>
<reference evidence="2 3" key="1">
    <citation type="submission" date="2022-08" db="EMBL/GenBank/DDBJ databases">
        <title>Proteogenomics of the novel Dehalobacterium formicoaceticum strain EZ94 highlights a key role of methyltransferases during anaerobic dichloromethane degradation.</title>
        <authorList>
            <person name="Wasmund K."/>
        </authorList>
    </citation>
    <scope>NUCLEOTIDE SEQUENCE [LARGE SCALE GENOMIC DNA]</scope>
    <source>
        <strain evidence="2 3">EZ94</strain>
    </source>
</reference>
<evidence type="ECO:0000313" key="2">
    <source>
        <dbReference type="EMBL" id="MCR6545869.1"/>
    </source>
</evidence>
<comment type="caution">
    <text evidence="2">The sequence shown here is derived from an EMBL/GenBank/DDBJ whole genome shotgun (WGS) entry which is preliminary data.</text>
</comment>
<accession>A0ABT1Y4R6</accession>
<dbReference type="PROSITE" id="PS51257">
    <property type="entry name" value="PROKAR_LIPOPROTEIN"/>
    <property type="match status" value="1"/>
</dbReference>
<evidence type="ECO:0000313" key="3">
    <source>
        <dbReference type="Proteomes" id="UP001524944"/>
    </source>
</evidence>
<sequence>MSMGARGIFTFFAGAFVLILALFGCQSSNDVDAPVSEVDGLVELNISPLFKEGEGNFIKGCLWFDENTLILASQKKEEINLETHQSNLGETDIYLYDINKQQATLLPCDYPFSSHWDWNRYIPIRNEEVIGFGEGSAVTFDLDDPTKINMIIKEDDNLRVFSPDLSYMAEVGNFGPDSGHDLQNGAMLLLHNLKTGEVIELDRSLIVVGGGVVATQCYWSFDSATLAYLIDYNRLLIYNVTSGESKRITLEELRGNRDIEIHEFFSLSFTPSGKLLITALHSSGYAQAVMGDNYELMEWTVDETSPSLFIIGESGGRVFSEGKKPSKDDPSGVSGVASYGESPRKEMVFHRDGESFSTGALSPDGKRLAVITHDITGEAGINYEQHLHILPVE</sequence>
<dbReference type="EMBL" id="JANPWE010000004">
    <property type="protein sequence ID" value="MCR6545869.1"/>
    <property type="molecule type" value="Genomic_DNA"/>
</dbReference>
<keyword evidence="3" id="KW-1185">Reference proteome</keyword>
<organism evidence="2 3">
    <name type="scientific">Dehalobacterium formicoaceticum</name>
    <dbReference type="NCBI Taxonomy" id="51515"/>
    <lineage>
        <taxon>Bacteria</taxon>
        <taxon>Bacillati</taxon>
        <taxon>Bacillota</taxon>
        <taxon>Clostridia</taxon>
        <taxon>Eubacteriales</taxon>
        <taxon>Peptococcaceae</taxon>
        <taxon>Dehalobacterium</taxon>
    </lineage>
</organism>
<dbReference type="RefSeq" id="WP_257913344.1">
    <property type="nucleotide sequence ID" value="NZ_JANPWE010000004.1"/>
</dbReference>
<proteinExistence type="predicted"/>
<protein>
    <submittedName>
        <fullName evidence="2">Uncharacterized protein</fullName>
    </submittedName>
</protein>
<evidence type="ECO:0000256" key="1">
    <source>
        <dbReference type="SAM" id="MobiDB-lite"/>
    </source>
</evidence>
<dbReference type="SUPFAM" id="SSF82171">
    <property type="entry name" value="DPP6 N-terminal domain-like"/>
    <property type="match status" value="1"/>
</dbReference>
<feature type="region of interest" description="Disordered" evidence="1">
    <location>
        <begin position="320"/>
        <end position="339"/>
    </location>
</feature>
<gene>
    <name evidence="2" type="ORF">NVS47_10160</name>
</gene>